<keyword evidence="1" id="KW-1133">Transmembrane helix</keyword>
<evidence type="ECO:0000256" key="1">
    <source>
        <dbReference type="SAM" id="Phobius"/>
    </source>
</evidence>
<keyword evidence="1" id="KW-0812">Transmembrane</keyword>
<dbReference type="Pfam" id="PF25612">
    <property type="entry name" value="DUF7940"/>
    <property type="match status" value="1"/>
</dbReference>
<feature type="transmembrane region" description="Helical" evidence="1">
    <location>
        <begin position="43"/>
        <end position="63"/>
    </location>
</feature>
<organism evidence="2">
    <name type="scientific">uncultured Caudovirales phage</name>
    <dbReference type="NCBI Taxonomy" id="2100421"/>
    <lineage>
        <taxon>Viruses</taxon>
        <taxon>Duplodnaviria</taxon>
        <taxon>Heunggongvirae</taxon>
        <taxon>Uroviricota</taxon>
        <taxon>Caudoviricetes</taxon>
        <taxon>Peduoviridae</taxon>
        <taxon>Maltschvirus</taxon>
        <taxon>Maltschvirus maltsch</taxon>
    </lineage>
</organism>
<reference evidence="2" key="1">
    <citation type="submission" date="2020-04" db="EMBL/GenBank/DDBJ databases">
        <authorList>
            <person name="Chiriac C."/>
            <person name="Salcher M."/>
            <person name="Ghai R."/>
            <person name="Kavagutti S V."/>
        </authorList>
    </citation>
    <scope>NUCLEOTIDE SEQUENCE</scope>
</reference>
<dbReference type="EMBL" id="LR796180">
    <property type="protein sequence ID" value="CAB4124859.1"/>
    <property type="molecule type" value="Genomic_DNA"/>
</dbReference>
<feature type="transmembrane region" description="Helical" evidence="1">
    <location>
        <begin position="20"/>
        <end position="37"/>
    </location>
</feature>
<evidence type="ECO:0000313" key="2">
    <source>
        <dbReference type="EMBL" id="CAB4124859.1"/>
    </source>
</evidence>
<gene>
    <name evidence="2" type="ORF">UFOVP66_37</name>
</gene>
<dbReference type="InterPro" id="IPR057700">
    <property type="entry name" value="DUF7940"/>
</dbReference>
<accession>A0A6J5KY45</accession>
<sequence>MRLHENWREILKKAWSIRFGILATIFALMQVVVPIYSDTLPRHLFAVLTGVATVGVIVARLVWQQEV</sequence>
<protein>
    <submittedName>
        <fullName evidence="2">Uncharacterized protein</fullName>
    </submittedName>
</protein>
<proteinExistence type="predicted"/>
<keyword evidence="1" id="KW-0472">Membrane</keyword>
<name>A0A6J5KY45_9CAUD</name>